<proteinExistence type="predicted"/>
<keyword evidence="2" id="KW-0328">Glycosyltransferase</keyword>
<dbReference type="AlphaFoldDB" id="A0A098EL69"/>
<dbReference type="InterPro" id="IPR001173">
    <property type="entry name" value="Glyco_trans_2-like"/>
</dbReference>
<name>A0A098EL69_9BACL</name>
<dbReference type="Proteomes" id="UP000043699">
    <property type="component" value="Unassembled WGS sequence"/>
</dbReference>
<dbReference type="Gene3D" id="3.90.550.10">
    <property type="entry name" value="Spore Coat Polysaccharide Biosynthesis Protein SpsA, Chain A"/>
    <property type="match status" value="1"/>
</dbReference>
<dbReference type="OrthoDB" id="9766299at2"/>
<dbReference type="PANTHER" id="PTHR48090:SF7">
    <property type="entry name" value="RFBJ PROTEIN"/>
    <property type="match status" value="1"/>
</dbReference>
<sequence length="229" mass="26278">MTSKILIIVPAYNEEQAIVGTVQQLEQFDEYDYVVINDGSTDRTKEILEAHNFSHVTLPLNLGIGGAVQTGFRYAERFGYDYAIQLDADGQHDPEDLHHLVAEMKKRDVDMLIGSRFLEKSNYKGSWTRRVGILYFNYLLRLIARVNITDPTSGYRIVNRRVIEWFAKDYPVDYPEVEVIVKLARKGFKVEETKVEMNARQGGASSITPGKSVYYMAKVTFFSLIRSYI</sequence>
<dbReference type="InterPro" id="IPR029044">
    <property type="entry name" value="Nucleotide-diphossugar_trans"/>
</dbReference>
<dbReference type="SUPFAM" id="SSF53448">
    <property type="entry name" value="Nucleotide-diphospho-sugar transferases"/>
    <property type="match status" value="1"/>
</dbReference>
<dbReference type="STRING" id="1499687.BN1080_00941"/>
<dbReference type="Pfam" id="PF00535">
    <property type="entry name" value="Glycos_transf_2"/>
    <property type="match status" value="1"/>
</dbReference>
<reference evidence="2 3" key="1">
    <citation type="submission" date="2014-09" db="EMBL/GenBank/DDBJ databases">
        <authorList>
            <person name="Urmite Genomes Urmite Genomes"/>
        </authorList>
    </citation>
    <scope>NUCLEOTIDE SEQUENCE [LARGE SCALE GENOMIC DNA]</scope>
    <source>
        <strain evidence="2 3">ES2</strain>
    </source>
</reference>
<keyword evidence="2" id="KW-0808">Transferase</keyword>
<dbReference type="EMBL" id="CCXS01000001">
    <property type="protein sequence ID" value="CEG22021.1"/>
    <property type="molecule type" value="Genomic_DNA"/>
</dbReference>
<dbReference type="CDD" id="cd04179">
    <property type="entry name" value="DPM_DPG-synthase_like"/>
    <property type="match status" value="1"/>
</dbReference>
<dbReference type="InterPro" id="IPR050256">
    <property type="entry name" value="Glycosyltransferase_2"/>
</dbReference>
<dbReference type="PANTHER" id="PTHR48090">
    <property type="entry name" value="UNDECAPRENYL-PHOSPHATE 4-DEOXY-4-FORMAMIDO-L-ARABINOSE TRANSFERASE-RELATED"/>
    <property type="match status" value="1"/>
</dbReference>
<accession>A0A098EL69</accession>
<organism evidence="2 3">
    <name type="scientific">Planococcus massiliensis</name>
    <dbReference type="NCBI Taxonomy" id="1499687"/>
    <lineage>
        <taxon>Bacteria</taxon>
        <taxon>Bacillati</taxon>
        <taxon>Bacillota</taxon>
        <taxon>Bacilli</taxon>
        <taxon>Bacillales</taxon>
        <taxon>Caryophanaceae</taxon>
        <taxon>Planococcus</taxon>
    </lineage>
</organism>
<evidence type="ECO:0000259" key="1">
    <source>
        <dbReference type="Pfam" id="PF00535"/>
    </source>
</evidence>
<keyword evidence="3" id="KW-1185">Reference proteome</keyword>
<evidence type="ECO:0000313" key="2">
    <source>
        <dbReference type="EMBL" id="CEG22021.1"/>
    </source>
</evidence>
<evidence type="ECO:0000313" key="3">
    <source>
        <dbReference type="Proteomes" id="UP000043699"/>
    </source>
</evidence>
<protein>
    <submittedName>
        <fullName evidence="2">Undecaprenyl-phosphate mannosyltransferase</fullName>
    </submittedName>
</protein>
<dbReference type="GO" id="GO:0016757">
    <property type="term" value="F:glycosyltransferase activity"/>
    <property type="evidence" value="ECO:0007669"/>
    <property type="project" value="UniProtKB-KW"/>
</dbReference>
<gene>
    <name evidence="2" type="ORF">BN1080_00941</name>
</gene>
<feature type="domain" description="Glycosyltransferase 2-like" evidence="1">
    <location>
        <begin position="7"/>
        <end position="163"/>
    </location>
</feature>
<dbReference type="RefSeq" id="WP_052650759.1">
    <property type="nucleotide sequence ID" value="NZ_CCXS01000001.1"/>
</dbReference>